<protein>
    <submittedName>
        <fullName evidence="1">Uncharacterized protein</fullName>
    </submittedName>
</protein>
<reference evidence="1 2" key="1">
    <citation type="journal article" date="2024" name="Nat. Commun.">
        <title>Phylogenomics reveals the evolutionary origins of lichenization in chlorophyte algae.</title>
        <authorList>
            <person name="Puginier C."/>
            <person name="Libourel C."/>
            <person name="Otte J."/>
            <person name="Skaloud P."/>
            <person name="Haon M."/>
            <person name="Grisel S."/>
            <person name="Petersen M."/>
            <person name="Berrin J.G."/>
            <person name="Delaux P.M."/>
            <person name="Dal Grande F."/>
            <person name="Keller J."/>
        </authorList>
    </citation>
    <scope>NUCLEOTIDE SEQUENCE [LARGE SCALE GENOMIC DNA]</scope>
    <source>
        <strain evidence="1 2">SAG 245.80</strain>
    </source>
</reference>
<sequence>MEKQRSCTQTMYQAAVHQNTLCAVLYPHEQTGYKDNKDPCHKCATTAYRSEAKGAFTPMDATPVRFREDGVPISAFCLPGRPLMVTSCAAA</sequence>
<evidence type="ECO:0000313" key="1">
    <source>
        <dbReference type="EMBL" id="KAK9831447.1"/>
    </source>
</evidence>
<name>A0AAW1RCX8_9CHLO</name>
<evidence type="ECO:0000313" key="2">
    <source>
        <dbReference type="Proteomes" id="UP001445335"/>
    </source>
</evidence>
<dbReference type="EMBL" id="JALJOU010000046">
    <property type="protein sequence ID" value="KAK9831447.1"/>
    <property type="molecule type" value="Genomic_DNA"/>
</dbReference>
<proteinExistence type="predicted"/>
<dbReference type="AlphaFoldDB" id="A0AAW1RCX8"/>
<keyword evidence="2" id="KW-1185">Reference proteome</keyword>
<accession>A0AAW1RCX8</accession>
<comment type="caution">
    <text evidence="1">The sequence shown here is derived from an EMBL/GenBank/DDBJ whole genome shotgun (WGS) entry which is preliminary data.</text>
</comment>
<dbReference type="Proteomes" id="UP001445335">
    <property type="component" value="Unassembled WGS sequence"/>
</dbReference>
<gene>
    <name evidence="1" type="ORF">WJX81_006070</name>
</gene>
<organism evidence="1 2">
    <name type="scientific">Elliptochloris bilobata</name>
    <dbReference type="NCBI Taxonomy" id="381761"/>
    <lineage>
        <taxon>Eukaryota</taxon>
        <taxon>Viridiplantae</taxon>
        <taxon>Chlorophyta</taxon>
        <taxon>core chlorophytes</taxon>
        <taxon>Trebouxiophyceae</taxon>
        <taxon>Trebouxiophyceae incertae sedis</taxon>
        <taxon>Elliptochloris clade</taxon>
        <taxon>Elliptochloris</taxon>
    </lineage>
</organism>